<gene>
    <name evidence="2" type="ORF">PSON_ATCC_30995.1.T0060125</name>
</gene>
<reference evidence="2" key="1">
    <citation type="submission" date="2021-01" db="EMBL/GenBank/DDBJ databases">
        <authorList>
            <consortium name="Genoscope - CEA"/>
            <person name="William W."/>
        </authorList>
    </citation>
    <scope>NUCLEOTIDE SEQUENCE</scope>
</reference>
<name>A0A8S1KA04_9CILI</name>
<protein>
    <submittedName>
        <fullName evidence="2">Uncharacterized protein</fullName>
    </submittedName>
</protein>
<dbReference type="AlphaFoldDB" id="A0A8S1KA04"/>
<keyword evidence="3" id="KW-1185">Reference proteome</keyword>
<evidence type="ECO:0000313" key="2">
    <source>
        <dbReference type="EMBL" id="CAD8051888.1"/>
    </source>
</evidence>
<dbReference type="OrthoDB" id="311316at2759"/>
<proteinExistence type="predicted"/>
<evidence type="ECO:0000256" key="1">
    <source>
        <dbReference type="SAM" id="Coils"/>
    </source>
</evidence>
<evidence type="ECO:0000313" key="3">
    <source>
        <dbReference type="Proteomes" id="UP000692954"/>
    </source>
</evidence>
<feature type="coiled-coil region" evidence="1">
    <location>
        <begin position="120"/>
        <end position="147"/>
    </location>
</feature>
<comment type="caution">
    <text evidence="2">The sequence shown here is derived from an EMBL/GenBank/DDBJ whole genome shotgun (WGS) entry which is preliminary data.</text>
</comment>
<keyword evidence="1" id="KW-0175">Coiled coil</keyword>
<dbReference type="Proteomes" id="UP000692954">
    <property type="component" value="Unassembled WGS sequence"/>
</dbReference>
<dbReference type="EMBL" id="CAJJDN010000006">
    <property type="protein sequence ID" value="CAD8051888.1"/>
    <property type="molecule type" value="Genomic_DNA"/>
</dbReference>
<accession>A0A8S1KA04</accession>
<sequence length="152" mass="17750">MENTFSDNEVQDLNTWDEYSNQIMLPSPILLGRPSPRIKYNQEDFSILSLPFQSDTIEEQQNLNNSYDPVDKILKITKKIDKKTKKSKKQSKSTNPILNAAKNFFSQIKQRNPTHQIQQFQQIKSLIDNLEDILEQVKQQLIIQVQKTGSRE</sequence>
<organism evidence="2 3">
    <name type="scientific">Paramecium sonneborni</name>
    <dbReference type="NCBI Taxonomy" id="65129"/>
    <lineage>
        <taxon>Eukaryota</taxon>
        <taxon>Sar</taxon>
        <taxon>Alveolata</taxon>
        <taxon>Ciliophora</taxon>
        <taxon>Intramacronucleata</taxon>
        <taxon>Oligohymenophorea</taxon>
        <taxon>Peniculida</taxon>
        <taxon>Parameciidae</taxon>
        <taxon>Paramecium</taxon>
    </lineage>
</organism>